<feature type="transmembrane region" description="Helical" evidence="1">
    <location>
        <begin position="50"/>
        <end position="71"/>
    </location>
</feature>
<evidence type="ECO:0000313" key="2">
    <source>
        <dbReference type="EMBL" id="EMY05790.1"/>
    </source>
</evidence>
<protein>
    <submittedName>
        <fullName evidence="2">Uncharacterized protein</fullName>
    </submittedName>
</protein>
<comment type="caution">
    <text evidence="2">The sequence shown here is derived from an EMBL/GenBank/DDBJ whole genome shotgun (WGS) entry which is preliminary data.</text>
</comment>
<name>A0A829D9G8_LEPIR</name>
<dbReference type="EMBL" id="AFJL02000069">
    <property type="protein sequence ID" value="EMY05790.1"/>
    <property type="molecule type" value="Genomic_DNA"/>
</dbReference>
<keyword evidence="1" id="KW-0472">Membrane</keyword>
<organism evidence="2 3">
    <name type="scientific">Leptospira interrogans str. 2002000626</name>
    <dbReference type="NCBI Taxonomy" id="996803"/>
    <lineage>
        <taxon>Bacteria</taxon>
        <taxon>Pseudomonadati</taxon>
        <taxon>Spirochaetota</taxon>
        <taxon>Spirochaetia</taxon>
        <taxon>Leptospirales</taxon>
        <taxon>Leptospiraceae</taxon>
        <taxon>Leptospira</taxon>
    </lineage>
</organism>
<accession>A0A829D9G8</accession>
<proteinExistence type="predicted"/>
<feature type="transmembrane region" description="Helical" evidence="1">
    <location>
        <begin position="21"/>
        <end position="44"/>
    </location>
</feature>
<keyword evidence="1" id="KW-0812">Transmembrane</keyword>
<dbReference type="AlphaFoldDB" id="A0A829D9G8"/>
<reference evidence="2 3" key="1">
    <citation type="submission" date="2013-02" db="EMBL/GenBank/DDBJ databases">
        <authorList>
            <person name="Harkins D.M."/>
            <person name="Durkin A.S."/>
            <person name="Brinkac L.M."/>
            <person name="Haft D.H."/>
            <person name="Selengut J.D."/>
            <person name="Sanka R."/>
            <person name="DePew J."/>
            <person name="Purushe J."/>
            <person name="Whelen A.C."/>
            <person name="Vinetz J.M."/>
            <person name="Sutton G.G."/>
            <person name="Nierman W.C."/>
            <person name="Fouts D.E."/>
        </authorList>
    </citation>
    <scope>NUCLEOTIDE SEQUENCE [LARGE SCALE GENOMIC DNA]</scope>
    <source>
        <strain evidence="2 3">2002000626</strain>
    </source>
</reference>
<keyword evidence="1" id="KW-1133">Transmembrane helix</keyword>
<gene>
    <name evidence="2" type="ORF">LEP1GSC029_3532</name>
</gene>
<dbReference type="Proteomes" id="UP000012329">
    <property type="component" value="Unassembled WGS sequence"/>
</dbReference>
<feature type="transmembrane region" description="Helical" evidence="1">
    <location>
        <begin position="78"/>
        <end position="97"/>
    </location>
</feature>
<evidence type="ECO:0000313" key="3">
    <source>
        <dbReference type="Proteomes" id="UP000012329"/>
    </source>
</evidence>
<evidence type="ECO:0000256" key="1">
    <source>
        <dbReference type="SAM" id="Phobius"/>
    </source>
</evidence>
<sequence length="104" mass="11643">MIFALVKIGDRPFPPEPSPQNLTWQLLLIGFGLVNGMALVFIPLGMYGSVFFTIIWLLFLFLPLLFLVIRLSTKFGNLLYIALFLSLLSAGVSSLYISHTIGFF</sequence>